<organism evidence="1 2">
    <name type="scientific">Cherax quadricarinatus</name>
    <name type="common">Australian red claw crayfish</name>
    <dbReference type="NCBI Taxonomy" id="27406"/>
    <lineage>
        <taxon>Eukaryota</taxon>
        <taxon>Metazoa</taxon>
        <taxon>Ecdysozoa</taxon>
        <taxon>Arthropoda</taxon>
        <taxon>Crustacea</taxon>
        <taxon>Multicrustacea</taxon>
        <taxon>Malacostraca</taxon>
        <taxon>Eumalacostraca</taxon>
        <taxon>Eucarida</taxon>
        <taxon>Decapoda</taxon>
        <taxon>Pleocyemata</taxon>
        <taxon>Astacidea</taxon>
        <taxon>Parastacoidea</taxon>
        <taxon>Parastacidae</taxon>
        <taxon>Cherax</taxon>
    </lineage>
</organism>
<comment type="caution">
    <text evidence="1">The sequence shown here is derived from an EMBL/GenBank/DDBJ whole genome shotgun (WGS) entry which is preliminary data.</text>
</comment>
<dbReference type="Proteomes" id="UP001445076">
    <property type="component" value="Unassembled WGS sequence"/>
</dbReference>
<dbReference type="EMBL" id="JARKIK010000007">
    <property type="protein sequence ID" value="KAK8750416.1"/>
    <property type="molecule type" value="Genomic_DNA"/>
</dbReference>
<evidence type="ECO:0000313" key="2">
    <source>
        <dbReference type="Proteomes" id="UP001445076"/>
    </source>
</evidence>
<gene>
    <name evidence="1" type="ORF">OTU49_014816</name>
</gene>
<sequence length="112" mass="11895">MVSVNNVAAATTQWLSLQHSGCCYNTLAVATTHWLPQEESGCRYNTVTAATTQWSGANQCGCNFNPLRSGATRAGGLHKLSTQNLTQLSTALTGGVALVNVQCFKCLGLTFR</sequence>
<accession>A0AAW0Y0V1</accession>
<reference evidence="1" key="2">
    <citation type="submission" date="2024-01" db="EMBL/GenBank/DDBJ databases">
        <authorList>
            <person name="He J."/>
            <person name="Wang M."/>
            <person name="Zheng J."/>
            <person name="Liu Z."/>
        </authorList>
    </citation>
    <scope>NUCLEOTIDE SEQUENCE</scope>
    <source>
        <strain evidence="1">ZL_2023a</strain>
        <tissue evidence="1">Muscle</tissue>
    </source>
</reference>
<dbReference type="AlphaFoldDB" id="A0AAW0Y0V1"/>
<dbReference type="EMBL" id="JARKIK010000007">
    <property type="protein sequence ID" value="KAK8750411.1"/>
    <property type="molecule type" value="Genomic_DNA"/>
</dbReference>
<name>A0AAW0Y0V1_CHEQU</name>
<evidence type="ECO:0000313" key="1">
    <source>
        <dbReference type="EMBL" id="KAK8750416.1"/>
    </source>
</evidence>
<dbReference type="EMBL" id="JARKIK010000007">
    <property type="protein sequence ID" value="KAK8750413.1"/>
    <property type="molecule type" value="Genomic_DNA"/>
</dbReference>
<proteinExistence type="predicted"/>
<keyword evidence="2" id="KW-1185">Reference proteome</keyword>
<reference evidence="1 2" key="1">
    <citation type="journal article" date="2024" name="BMC Genomics">
        <title>Genome assembly of redclaw crayfish (Cherax quadricarinatus) provides insights into its immune adaptation and hypoxia tolerance.</title>
        <authorList>
            <person name="Liu Z."/>
            <person name="Zheng J."/>
            <person name="Li H."/>
            <person name="Fang K."/>
            <person name="Wang S."/>
            <person name="He J."/>
            <person name="Zhou D."/>
            <person name="Weng S."/>
            <person name="Chi M."/>
            <person name="Gu Z."/>
            <person name="He J."/>
            <person name="Li F."/>
            <person name="Wang M."/>
        </authorList>
    </citation>
    <scope>NUCLEOTIDE SEQUENCE [LARGE SCALE GENOMIC DNA]</scope>
    <source>
        <strain evidence="1">ZL_2023a</strain>
    </source>
</reference>
<protein>
    <submittedName>
        <fullName evidence="1">Uncharacterized protein</fullName>
    </submittedName>
</protein>